<dbReference type="EMBL" id="QGKV02000759">
    <property type="protein sequence ID" value="KAF3569091.1"/>
    <property type="molecule type" value="Genomic_DNA"/>
</dbReference>
<organism evidence="2 3">
    <name type="scientific">Brassica cretica</name>
    <name type="common">Mustard</name>
    <dbReference type="NCBI Taxonomy" id="69181"/>
    <lineage>
        <taxon>Eukaryota</taxon>
        <taxon>Viridiplantae</taxon>
        <taxon>Streptophyta</taxon>
        <taxon>Embryophyta</taxon>
        <taxon>Tracheophyta</taxon>
        <taxon>Spermatophyta</taxon>
        <taxon>Magnoliopsida</taxon>
        <taxon>eudicotyledons</taxon>
        <taxon>Gunneridae</taxon>
        <taxon>Pentapetalae</taxon>
        <taxon>rosids</taxon>
        <taxon>malvids</taxon>
        <taxon>Brassicales</taxon>
        <taxon>Brassicaceae</taxon>
        <taxon>Brassiceae</taxon>
        <taxon>Brassica</taxon>
    </lineage>
</organism>
<keyword evidence="3" id="KW-1185">Reference proteome</keyword>
<gene>
    <name evidence="2" type="ORF">DY000_02015946</name>
</gene>
<accession>A0ABQ7DA23</accession>
<feature type="region of interest" description="Disordered" evidence="1">
    <location>
        <begin position="63"/>
        <end position="83"/>
    </location>
</feature>
<evidence type="ECO:0000313" key="2">
    <source>
        <dbReference type="EMBL" id="KAF3569091.1"/>
    </source>
</evidence>
<dbReference type="SUPFAM" id="SSF56219">
    <property type="entry name" value="DNase I-like"/>
    <property type="match status" value="1"/>
</dbReference>
<name>A0ABQ7DA23_BRACR</name>
<evidence type="ECO:0000256" key="1">
    <source>
        <dbReference type="SAM" id="MobiDB-lite"/>
    </source>
</evidence>
<dbReference type="Proteomes" id="UP000266723">
    <property type="component" value="Unassembled WGS sequence"/>
</dbReference>
<sequence length="225" mass="25215">METSINVGNNRLAATGGINRQTVPLDCSARKDSNSCSFLHASSFSSSVNSRPEMALHDKTLKKQITGKRKAPAQPTSKKAMRNSPLGFSVKKRRISKVQNSPYSRRRLVMNSDANKTGAAEDVHVDILYSSCNIIDTFVKSKTFSFYVSFIYGTQKKEDRPAFWSKLVELGKAREDAWRLTGDFNDLLDNEEKVGGLLRWEGSFLAVGPNFRQYINGPRSKAWPK</sequence>
<dbReference type="InterPro" id="IPR036691">
    <property type="entry name" value="Endo/exonu/phosph_ase_sf"/>
</dbReference>
<comment type="caution">
    <text evidence="2">The sequence shown here is derived from an EMBL/GenBank/DDBJ whole genome shotgun (WGS) entry which is preliminary data.</text>
</comment>
<proteinExistence type="predicted"/>
<protein>
    <submittedName>
        <fullName evidence="2">Uncharacterized protein</fullName>
    </submittedName>
</protein>
<reference evidence="2 3" key="1">
    <citation type="journal article" date="2020" name="BMC Genomics">
        <title>Intraspecific diversification of the crop wild relative Brassica cretica Lam. using demographic model selection.</title>
        <authorList>
            <person name="Kioukis A."/>
            <person name="Michalopoulou V.A."/>
            <person name="Briers L."/>
            <person name="Pirintsos S."/>
            <person name="Studholme D.J."/>
            <person name="Pavlidis P."/>
            <person name="Sarris P.F."/>
        </authorList>
    </citation>
    <scope>NUCLEOTIDE SEQUENCE [LARGE SCALE GENOMIC DNA]</scope>
    <source>
        <strain evidence="3">cv. PFS-1207/04</strain>
    </source>
</reference>
<evidence type="ECO:0000313" key="3">
    <source>
        <dbReference type="Proteomes" id="UP000266723"/>
    </source>
</evidence>